<dbReference type="GO" id="GO:0005737">
    <property type="term" value="C:cytoplasm"/>
    <property type="evidence" value="ECO:0007669"/>
    <property type="project" value="TreeGrafter"/>
</dbReference>
<dbReference type="Pfam" id="PF07992">
    <property type="entry name" value="Pyr_redox_2"/>
    <property type="match status" value="1"/>
</dbReference>
<proteinExistence type="predicted"/>
<evidence type="ECO:0000313" key="4">
    <source>
        <dbReference type="Proteomes" id="UP001172155"/>
    </source>
</evidence>
<name>A0AA40K9E2_9PEZI</name>
<evidence type="ECO:0000313" key="3">
    <source>
        <dbReference type="EMBL" id="KAK0750302.1"/>
    </source>
</evidence>
<gene>
    <name evidence="3" type="ORF">B0T18DRAFT_408601</name>
</gene>
<feature type="domain" description="FAD/NAD(P)-binding" evidence="2">
    <location>
        <begin position="26"/>
        <end position="352"/>
    </location>
</feature>
<dbReference type="Gene3D" id="3.50.50.100">
    <property type="match status" value="1"/>
</dbReference>
<dbReference type="InterPro" id="IPR023753">
    <property type="entry name" value="FAD/NAD-binding_dom"/>
</dbReference>
<dbReference type="PANTHER" id="PTHR43735">
    <property type="entry name" value="APOPTOSIS-INDUCING FACTOR 1"/>
    <property type="match status" value="1"/>
</dbReference>
<reference evidence="3" key="1">
    <citation type="submission" date="2023-06" db="EMBL/GenBank/DDBJ databases">
        <title>Genome-scale phylogeny and comparative genomics of the fungal order Sordariales.</title>
        <authorList>
            <consortium name="Lawrence Berkeley National Laboratory"/>
            <person name="Hensen N."/>
            <person name="Bonometti L."/>
            <person name="Westerberg I."/>
            <person name="Brannstrom I.O."/>
            <person name="Guillou S."/>
            <person name="Cros-Aarteil S."/>
            <person name="Calhoun S."/>
            <person name="Haridas S."/>
            <person name="Kuo A."/>
            <person name="Mondo S."/>
            <person name="Pangilinan J."/>
            <person name="Riley R."/>
            <person name="LaButti K."/>
            <person name="Andreopoulos B."/>
            <person name="Lipzen A."/>
            <person name="Chen C."/>
            <person name="Yanf M."/>
            <person name="Daum C."/>
            <person name="Ng V."/>
            <person name="Clum A."/>
            <person name="Steindorff A."/>
            <person name="Ohm R."/>
            <person name="Martin F."/>
            <person name="Silar P."/>
            <person name="Natvig D."/>
            <person name="Lalanne C."/>
            <person name="Gautier V."/>
            <person name="Ament-velasquez S.L."/>
            <person name="Kruys A."/>
            <person name="Hutchinson M.I."/>
            <person name="Powell A.J."/>
            <person name="Barry K."/>
            <person name="Miller A.N."/>
            <person name="Grigoriev I.V."/>
            <person name="Debuchy R."/>
            <person name="Gladieux P."/>
            <person name="Thoren M.H."/>
            <person name="Johannesson H."/>
        </authorList>
    </citation>
    <scope>NUCLEOTIDE SEQUENCE</scope>
    <source>
        <strain evidence="3">SMH3187-1</strain>
    </source>
</reference>
<evidence type="ECO:0000256" key="1">
    <source>
        <dbReference type="SAM" id="MobiDB-lite"/>
    </source>
</evidence>
<evidence type="ECO:0000259" key="2">
    <source>
        <dbReference type="Pfam" id="PF07992"/>
    </source>
</evidence>
<dbReference type="GO" id="GO:0050660">
    <property type="term" value="F:flavin adenine dinucleotide binding"/>
    <property type="evidence" value="ECO:0007669"/>
    <property type="project" value="TreeGrafter"/>
</dbReference>
<dbReference type="GO" id="GO:0004174">
    <property type="term" value="F:electron-transferring-flavoprotein dehydrogenase activity"/>
    <property type="evidence" value="ECO:0007669"/>
    <property type="project" value="TreeGrafter"/>
</dbReference>
<dbReference type="Proteomes" id="UP001172155">
    <property type="component" value="Unassembled WGS sequence"/>
</dbReference>
<feature type="region of interest" description="Disordered" evidence="1">
    <location>
        <begin position="50"/>
        <end position="71"/>
    </location>
</feature>
<organism evidence="3 4">
    <name type="scientific">Schizothecium vesticola</name>
    <dbReference type="NCBI Taxonomy" id="314040"/>
    <lineage>
        <taxon>Eukaryota</taxon>
        <taxon>Fungi</taxon>
        <taxon>Dikarya</taxon>
        <taxon>Ascomycota</taxon>
        <taxon>Pezizomycotina</taxon>
        <taxon>Sordariomycetes</taxon>
        <taxon>Sordariomycetidae</taxon>
        <taxon>Sordariales</taxon>
        <taxon>Schizotheciaceae</taxon>
        <taxon>Schizothecium</taxon>
    </lineage>
</organism>
<keyword evidence="4" id="KW-1185">Reference proteome</keyword>
<dbReference type="AlphaFoldDB" id="A0AA40K9E2"/>
<dbReference type="PANTHER" id="PTHR43735:SF24">
    <property type="entry name" value="NUCLEOTIDE-DISULPHIDE OXIDOREDUCTASE AMID-LIKE, PUTATIVE (AFU_ORTHOLOGUE AFUA_1G17180)-RELATED"/>
    <property type="match status" value="1"/>
</dbReference>
<feature type="compositionally biased region" description="Low complexity" evidence="1">
    <location>
        <begin position="61"/>
        <end position="71"/>
    </location>
</feature>
<comment type="caution">
    <text evidence="3">The sequence shown here is derived from an EMBL/GenBank/DDBJ whole genome shotgun (WGS) entry which is preliminary data.</text>
</comment>
<sequence>METSTIPSLFTPPTLAITPSPPLPPFKVLIIGASYAGLSTALNLQDLCAGLPPRSGPSPPTTTTTTTTTPPLPIPIEITLLDERDGFYHVIGSPLALADETYAAKAWVKYDDVAALRSPAIRHLHGSVTSVDMGRKVASFAAVRGGGGGETVEVGYDYLVAASGLRRVWPVVPQARRRKEYLFEVEEHVAGVVGGGIGAVGVEMAAELKMVQPQLKVTMVHSRDKLLSSEPLPEEVKDRALELLREAGVEVRMSTRLEGTEEAVDEEGKPCTKVTFANGETMLADRVIMAVSRSVPSTTHLPSAVLDGEGYVRIHANLTMPTDAPHTKDHFAVGDIAQWSGIKRCGTAMHMGYLAAHNIHQLMQQRVKNVEPEFVKLDEVPPMIGLAVGKKAVAYWPEGGMTSGADVLKNFFGDDLGFSICWNYLRLGGEKPVV</sequence>
<dbReference type="InterPro" id="IPR036188">
    <property type="entry name" value="FAD/NAD-bd_sf"/>
</dbReference>
<dbReference type="EMBL" id="JAUKUD010000003">
    <property type="protein sequence ID" value="KAK0750302.1"/>
    <property type="molecule type" value="Genomic_DNA"/>
</dbReference>
<dbReference type="SUPFAM" id="SSF51905">
    <property type="entry name" value="FAD/NAD(P)-binding domain"/>
    <property type="match status" value="1"/>
</dbReference>
<accession>A0AA40K9E2</accession>
<protein>
    <submittedName>
        <fullName evidence="3">Pyridine nucleotide-disulfide oxidoreductase-like protein</fullName>
    </submittedName>
</protein>